<name>A0AAU7M2D0_9BURK</name>
<keyword evidence="1" id="KW-0614">Plasmid</keyword>
<geneLocation type="plasmid" evidence="1">
    <name>p5</name>
</geneLocation>
<organism evidence="1">
    <name type="scientific">Polaromonas hydrogenivorans</name>
    <dbReference type="NCBI Taxonomy" id="335476"/>
    <lineage>
        <taxon>Bacteria</taxon>
        <taxon>Pseudomonadati</taxon>
        <taxon>Pseudomonadota</taxon>
        <taxon>Betaproteobacteria</taxon>
        <taxon>Burkholderiales</taxon>
        <taxon>Comamonadaceae</taxon>
        <taxon>Polaromonas</taxon>
    </lineage>
</organism>
<dbReference type="RefSeq" id="WP_349283363.1">
    <property type="nucleotide sequence ID" value="NZ_CBCSCU010000040.1"/>
</dbReference>
<proteinExistence type="predicted"/>
<dbReference type="EMBL" id="CP157680">
    <property type="protein sequence ID" value="XBP73268.1"/>
    <property type="molecule type" value="Genomic_DNA"/>
</dbReference>
<accession>A0AAU7M2D0</accession>
<dbReference type="AlphaFoldDB" id="A0AAU7M2D0"/>
<protein>
    <submittedName>
        <fullName evidence="1">Uncharacterized protein</fullName>
    </submittedName>
</protein>
<evidence type="ECO:0000313" key="1">
    <source>
        <dbReference type="EMBL" id="XBP73268.1"/>
    </source>
</evidence>
<gene>
    <name evidence="1" type="ORF">ABLV49_25850</name>
</gene>
<sequence length="138" mass="15420">MPKCQLFECPKMLSIYQRPPAINFNAPSWTIHAVSPTDAPRSPKPHADHQLQLVVVHFPEVPPYRREVLRGRFVSVFLWITFRRVRVVDRNDAITVAPGTVVKDHSALAKARVALGERVVFVGVVARAATIATGDFNI</sequence>
<reference evidence="1" key="1">
    <citation type="submission" date="2024-05" db="EMBL/GenBank/DDBJ databases">
        <authorList>
            <person name="Bunk B."/>
            <person name="Swiderski J."/>
            <person name="Sproer C."/>
            <person name="Thiel V."/>
        </authorList>
    </citation>
    <scope>NUCLEOTIDE SEQUENCE</scope>
    <source>
        <strain evidence="1">DSM 17735</strain>
        <plasmid evidence="1">p5</plasmid>
    </source>
</reference>